<evidence type="ECO:0000313" key="7">
    <source>
        <dbReference type="Proteomes" id="UP000243217"/>
    </source>
</evidence>
<dbReference type="PANTHER" id="PTHR12411">
    <property type="entry name" value="CYSTEINE PROTEASE FAMILY C1-RELATED"/>
    <property type="match status" value="1"/>
</dbReference>
<dbReference type="GO" id="GO:0006508">
    <property type="term" value="P:proteolysis"/>
    <property type="evidence" value="ECO:0007669"/>
    <property type="project" value="UniProtKB-KW"/>
</dbReference>
<organism evidence="6 7">
    <name type="scientific">Thraustotheca clavata</name>
    <dbReference type="NCBI Taxonomy" id="74557"/>
    <lineage>
        <taxon>Eukaryota</taxon>
        <taxon>Sar</taxon>
        <taxon>Stramenopiles</taxon>
        <taxon>Oomycota</taxon>
        <taxon>Saprolegniomycetes</taxon>
        <taxon>Saprolegniales</taxon>
        <taxon>Achlyaceae</taxon>
        <taxon>Thraustotheca</taxon>
    </lineage>
</organism>
<protein>
    <submittedName>
        <fullName evidence="6">Cysteine protease family C01A</fullName>
    </submittedName>
</protein>
<keyword evidence="6" id="KW-0645">Protease</keyword>
<dbReference type="Pfam" id="PF00112">
    <property type="entry name" value="Peptidase_C1"/>
    <property type="match status" value="1"/>
</dbReference>
<keyword evidence="6" id="KW-0378">Hydrolase</keyword>
<reference evidence="6 7" key="1">
    <citation type="journal article" date="2014" name="Genome Biol. Evol.">
        <title>The secreted proteins of Achlya hypogyna and Thraustotheca clavata identify the ancestral oomycete secretome and reveal gene acquisitions by horizontal gene transfer.</title>
        <authorList>
            <person name="Misner I."/>
            <person name="Blouin N."/>
            <person name="Leonard G."/>
            <person name="Richards T.A."/>
            <person name="Lane C.E."/>
        </authorList>
    </citation>
    <scope>NUCLEOTIDE SEQUENCE [LARGE SCALE GENOMIC DNA]</scope>
    <source>
        <strain evidence="6 7">ATCC 34112</strain>
    </source>
</reference>
<gene>
    <name evidence="6" type="ORF">THRCLA_07607</name>
</gene>
<dbReference type="GO" id="GO:0008234">
    <property type="term" value="F:cysteine-type peptidase activity"/>
    <property type="evidence" value="ECO:0007669"/>
    <property type="project" value="InterPro"/>
</dbReference>
<dbReference type="InterPro" id="IPR000668">
    <property type="entry name" value="Peptidase_C1A_C"/>
</dbReference>
<accession>A0A1V9ZCS9</accession>
<evidence type="ECO:0000256" key="4">
    <source>
        <dbReference type="SAM" id="SignalP"/>
    </source>
</evidence>
<dbReference type="OrthoDB" id="10253408at2759"/>
<dbReference type="PRINTS" id="PR00705">
    <property type="entry name" value="PAPAIN"/>
</dbReference>
<dbReference type="EMBL" id="JNBS01002047">
    <property type="protein sequence ID" value="OQR95747.1"/>
    <property type="molecule type" value="Genomic_DNA"/>
</dbReference>
<dbReference type="InterPro" id="IPR038765">
    <property type="entry name" value="Papain-like_cys_pep_sf"/>
</dbReference>
<dbReference type="PROSITE" id="PS00639">
    <property type="entry name" value="THIOL_PROTEASE_HIS"/>
    <property type="match status" value="1"/>
</dbReference>
<evidence type="ECO:0000256" key="1">
    <source>
        <dbReference type="ARBA" id="ARBA00008455"/>
    </source>
</evidence>
<keyword evidence="7" id="KW-1185">Reference proteome</keyword>
<dbReference type="InterPro" id="IPR039417">
    <property type="entry name" value="Peptidase_C1A_papain-like"/>
</dbReference>
<dbReference type="SUPFAM" id="SSF54001">
    <property type="entry name" value="Cysteine proteinases"/>
    <property type="match status" value="1"/>
</dbReference>
<dbReference type="STRING" id="74557.A0A1V9ZCS9"/>
<keyword evidence="2" id="KW-0865">Zymogen</keyword>
<evidence type="ECO:0000256" key="2">
    <source>
        <dbReference type="ARBA" id="ARBA00023145"/>
    </source>
</evidence>
<keyword evidence="3" id="KW-0175">Coiled coil</keyword>
<dbReference type="Proteomes" id="UP000243217">
    <property type="component" value="Unassembled WGS sequence"/>
</dbReference>
<dbReference type="CDD" id="cd02248">
    <property type="entry name" value="Peptidase_C1A"/>
    <property type="match status" value="1"/>
</dbReference>
<dbReference type="PROSITE" id="PS00139">
    <property type="entry name" value="THIOL_PROTEASE_CYS"/>
    <property type="match status" value="1"/>
</dbReference>
<dbReference type="SMART" id="SM00645">
    <property type="entry name" value="Pept_C1"/>
    <property type="match status" value="1"/>
</dbReference>
<feature type="domain" description="Peptidase C1A papain C-terminal" evidence="5">
    <location>
        <begin position="127"/>
        <end position="344"/>
    </location>
</feature>
<dbReference type="InterPro" id="IPR000169">
    <property type="entry name" value="Pept_cys_AS"/>
</dbReference>
<comment type="similarity">
    <text evidence="1">Belongs to the peptidase C1 family.</text>
</comment>
<feature type="signal peptide" evidence="4">
    <location>
        <begin position="1"/>
        <end position="17"/>
    </location>
</feature>
<dbReference type="AlphaFoldDB" id="A0A1V9ZCS9"/>
<dbReference type="InterPro" id="IPR025660">
    <property type="entry name" value="Pept_his_AS"/>
</dbReference>
<comment type="caution">
    <text evidence="6">The sequence shown here is derived from an EMBL/GenBank/DDBJ whole genome shotgun (WGS) entry which is preliminary data.</text>
</comment>
<name>A0A1V9ZCS9_9STRA</name>
<feature type="coiled-coil region" evidence="3">
    <location>
        <begin position="56"/>
        <end position="83"/>
    </location>
</feature>
<sequence length="346" mass="36598">MVRVLAYASIAVSFCAAAPPNDRDELLQDLGVWKATHGQKAKAEGLLPNMINLNETELILGRLRNAKNEVKKLKAENPQAEFDHLGPFALLTTQEFADRVAKSFNIEAGNNGKRALRAADVEASEAIPTTMDWSTSTCVNAIKNQGQCGSCWAFAATSALESAHCIKTGTLLNLSEQQLVSCDTKSSGCAGGYDLYALQNVLANGQCLSVNYPYTSGSNGVTGTCATSCTKTKLTVGSSIVSGGSGEVNLKNRVANQPVSVHVYAGNTAFQYYKSGILTSCKKGTSDHAVVALGYGSSNGVNYFKIRNSWGISWGELGYIRLANGGSTTSIGTCNVAQVTYFPSLT</sequence>
<dbReference type="Gene3D" id="3.90.70.10">
    <property type="entry name" value="Cysteine proteinases"/>
    <property type="match status" value="1"/>
</dbReference>
<keyword evidence="4" id="KW-0732">Signal</keyword>
<evidence type="ECO:0000256" key="3">
    <source>
        <dbReference type="SAM" id="Coils"/>
    </source>
</evidence>
<dbReference type="InterPro" id="IPR013128">
    <property type="entry name" value="Peptidase_C1A"/>
</dbReference>
<proteinExistence type="inferred from homology"/>
<evidence type="ECO:0000259" key="5">
    <source>
        <dbReference type="SMART" id="SM00645"/>
    </source>
</evidence>
<evidence type="ECO:0000313" key="6">
    <source>
        <dbReference type="EMBL" id="OQR95747.1"/>
    </source>
</evidence>
<feature type="chain" id="PRO_5018746315" evidence="4">
    <location>
        <begin position="18"/>
        <end position="346"/>
    </location>
</feature>